<protein>
    <submittedName>
        <fullName evidence="1">Uncharacterized protein</fullName>
    </submittedName>
</protein>
<evidence type="ECO:0000313" key="1">
    <source>
        <dbReference type="EMBL" id="CAH1441174.1"/>
    </source>
</evidence>
<dbReference type="Proteomes" id="UP001157418">
    <property type="component" value="Unassembled WGS sequence"/>
</dbReference>
<organism evidence="1 2">
    <name type="scientific">Lactuca virosa</name>
    <dbReference type="NCBI Taxonomy" id="75947"/>
    <lineage>
        <taxon>Eukaryota</taxon>
        <taxon>Viridiplantae</taxon>
        <taxon>Streptophyta</taxon>
        <taxon>Embryophyta</taxon>
        <taxon>Tracheophyta</taxon>
        <taxon>Spermatophyta</taxon>
        <taxon>Magnoliopsida</taxon>
        <taxon>eudicotyledons</taxon>
        <taxon>Gunneridae</taxon>
        <taxon>Pentapetalae</taxon>
        <taxon>asterids</taxon>
        <taxon>campanulids</taxon>
        <taxon>Asterales</taxon>
        <taxon>Asteraceae</taxon>
        <taxon>Cichorioideae</taxon>
        <taxon>Cichorieae</taxon>
        <taxon>Lactucinae</taxon>
        <taxon>Lactuca</taxon>
    </lineage>
</organism>
<dbReference type="EMBL" id="CAKMRJ010005412">
    <property type="protein sequence ID" value="CAH1441174.1"/>
    <property type="molecule type" value="Genomic_DNA"/>
</dbReference>
<accession>A0AAU9NTZ5</accession>
<reference evidence="1 2" key="1">
    <citation type="submission" date="2022-01" db="EMBL/GenBank/DDBJ databases">
        <authorList>
            <person name="Xiong W."/>
            <person name="Schranz E."/>
        </authorList>
    </citation>
    <scope>NUCLEOTIDE SEQUENCE [LARGE SCALE GENOMIC DNA]</scope>
</reference>
<dbReference type="AlphaFoldDB" id="A0AAU9NTZ5"/>
<proteinExistence type="predicted"/>
<keyword evidence="2" id="KW-1185">Reference proteome</keyword>
<name>A0AAU9NTZ5_9ASTR</name>
<comment type="caution">
    <text evidence="1">The sequence shown here is derived from an EMBL/GenBank/DDBJ whole genome shotgun (WGS) entry which is preliminary data.</text>
</comment>
<sequence>MIMTPSKKYARLIIPWEGTKQKLEQEEKEKQHRQIRYSLLMKEVRHVDPEDQEAAKAVKESIHEKYKLNSKWNFDVR</sequence>
<evidence type="ECO:0000313" key="2">
    <source>
        <dbReference type="Proteomes" id="UP001157418"/>
    </source>
</evidence>
<gene>
    <name evidence="1" type="ORF">LVIROSA_LOCUS27257</name>
</gene>